<reference evidence="3 4" key="1">
    <citation type="submission" date="2018-07" db="EMBL/GenBank/DDBJ databases">
        <title>Chryseobacterium lacus sp. nov., isolated from lake water.</title>
        <authorList>
            <person name="Li C.-M."/>
        </authorList>
    </citation>
    <scope>NUCLEOTIDE SEQUENCE [LARGE SCALE GENOMIC DNA]</scope>
    <source>
        <strain evidence="3 4">YLOS41</strain>
    </source>
</reference>
<dbReference type="InterPro" id="IPR026444">
    <property type="entry name" value="Secre_tail"/>
</dbReference>
<feature type="domain" description="Secretion system C-terminal sorting" evidence="2">
    <location>
        <begin position="133"/>
        <end position="203"/>
    </location>
</feature>
<dbReference type="AlphaFoldDB" id="A0A368N2W2"/>
<comment type="caution">
    <text evidence="3">The sequence shown here is derived from an EMBL/GenBank/DDBJ whole genome shotgun (WGS) entry which is preliminary data.</text>
</comment>
<evidence type="ECO:0000313" key="3">
    <source>
        <dbReference type="EMBL" id="RCU44872.1"/>
    </source>
</evidence>
<evidence type="ECO:0000259" key="2">
    <source>
        <dbReference type="Pfam" id="PF18962"/>
    </source>
</evidence>
<gene>
    <name evidence="3" type="ORF">DQ356_01260</name>
</gene>
<organism evidence="3 4">
    <name type="scientific">Chryseobacterium lacus</name>
    <dbReference type="NCBI Taxonomy" id="2058346"/>
    <lineage>
        <taxon>Bacteria</taxon>
        <taxon>Pseudomonadati</taxon>
        <taxon>Bacteroidota</taxon>
        <taxon>Flavobacteriia</taxon>
        <taxon>Flavobacteriales</taxon>
        <taxon>Weeksellaceae</taxon>
        <taxon>Chryseobacterium group</taxon>
        <taxon>Chryseobacterium</taxon>
    </lineage>
</organism>
<proteinExistence type="predicted"/>
<protein>
    <submittedName>
        <fullName evidence="3">T9SS C-terminal target domain-containing protein</fullName>
    </submittedName>
</protein>
<sequence length="209" mass="23393">MGNYGQHIVITGNQYGTDNISTEGAFLTTPYNTLSSFSNMFFAGFNTNGEREFCSYYGGISTTTSEINPYLDNDGSLYLWGTTNSSTDIATSNGYYSTMTNPSLNQPFGYVAKFNLKTMNTSEADLSKDLVLYNNPNSRNFHLAGSVLQKLQCYLKIYDASGRVVFQQKLTKDSRQIFNLEHQLTKGNYFLEVSAESNGKIKTFKMIVK</sequence>
<accession>A0A368N2W2</accession>
<dbReference type="Proteomes" id="UP000252172">
    <property type="component" value="Unassembled WGS sequence"/>
</dbReference>
<evidence type="ECO:0000256" key="1">
    <source>
        <dbReference type="ARBA" id="ARBA00022729"/>
    </source>
</evidence>
<name>A0A368N2W2_9FLAO</name>
<keyword evidence="1" id="KW-0732">Signal</keyword>
<dbReference type="OrthoDB" id="1652165at2"/>
<dbReference type="RefSeq" id="WP_114302644.1">
    <property type="nucleotide sequence ID" value="NZ_QPIE01000001.1"/>
</dbReference>
<dbReference type="Pfam" id="PF18962">
    <property type="entry name" value="Por_Secre_tail"/>
    <property type="match status" value="1"/>
</dbReference>
<dbReference type="EMBL" id="QPIE01000001">
    <property type="protein sequence ID" value="RCU44872.1"/>
    <property type="molecule type" value="Genomic_DNA"/>
</dbReference>
<dbReference type="NCBIfam" id="TIGR04183">
    <property type="entry name" value="Por_Secre_tail"/>
    <property type="match status" value="1"/>
</dbReference>
<evidence type="ECO:0000313" key="4">
    <source>
        <dbReference type="Proteomes" id="UP000252172"/>
    </source>
</evidence>
<keyword evidence="4" id="KW-1185">Reference proteome</keyword>